<dbReference type="InterPro" id="IPR037135">
    <property type="entry name" value="DUF1653-like_dom_sf"/>
</dbReference>
<dbReference type="InterPro" id="IPR023387">
    <property type="entry name" value="DUF1653-like_dom"/>
</dbReference>
<dbReference type="Gene3D" id="2.30.30.320">
    <property type="entry name" value="DUF1653-like domain"/>
    <property type="match status" value="1"/>
</dbReference>
<accession>A0A6M4MJT4</accession>
<sequence length="75" mass="8660">MMIKPGRYMHYKGSEYDVIGVATHSEDEGQLVVYRPCYGEKALWVRPLAMFTENVEVNGRSVERFRYIGNADVDN</sequence>
<dbReference type="OrthoDB" id="371169at2"/>
<keyword evidence="3" id="KW-1185">Reference proteome</keyword>
<proteinExistence type="predicted"/>
<dbReference type="AlphaFoldDB" id="A0A6M4MJT4"/>
<gene>
    <name evidence="2" type="ORF">CA267_012790</name>
</gene>
<organism evidence="2 3">
    <name type="scientific">Alteromonas pelagimontana</name>
    <dbReference type="NCBI Taxonomy" id="1858656"/>
    <lineage>
        <taxon>Bacteria</taxon>
        <taxon>Pseudomonadati</taxon>
        <taxon>Pseudomonadota</taxon>
        <taxon>Gammaproteobacteria</taxon>
        <taxon>Alteromonadales</taxon>
        <taxon>Alteromonadaceae</taxon>
        <taxon>Alteromonas/Salinimonas group</taxon>
        <taxon>Alteromonas</taxon>
    </lineage>
</organism>
<name>A0A6M4MJT4_9ALTE</name>
<protein>
    <submittedName>
        <fullName evidence="2">DUF1653 domain-containing protein</fullName>
    </submittedName>
</protein>
<feature type="domain" description="DUF1653" evidence="1">
    <location>
        <begin position="6"/>
        <end position="66"/>
    </location>
</feature>
<dbReference type="EMBL" id="CP052766">
    <property type="protein sequence ID" value="QJR82850.1"/>
    <property type="molecule type" value="Genomic_DNA"/>
</dbReference>
<dbReference type="Pfam" id="PF07866">
    <property type="entry name" value="DUF1653"/>
    <property type="match status" value="1"/>
</dbReference>
<evidence type="ECO:0000313" key="2">
    <source>
        <dbReference type="EMBL" id="QJR82850.1"/>
    </source>
</evidence>
<dbReference type="KEGG" id="apel:CA267_012790"/>
<reference evidence="2 3" key="2">
    <citation type="submission" date="2020-04" db="EMBL/GenBank/DDBJ databases">
        <title>Complete genome sequence of Alteromonas pelagimontana 5.12T.</title>
        <authorList>
            <person name="Sinha R.K."/>
            <person name="Krishnan K.P."/>
            <person name="Kurian J.P."/>
        </authorList>
    </citation>
    <scope>NUCLEOTIDE SEQUENCE [LARGE SCALE GENOMIC DNA]</scope>
    <source>
        <strain evidence="2 3">5.12</strain>
    </source>
</reference>
<evidence type="ECO:0000313" key="3">
    <source>
        <dbReference type="Proteomes" id="UP000219285"/>
    </source>
</evidence>
<reference evidence="3" key="1">
    <citation type="submission" date="2014-12" db="EMBL/GenBank/DDBJ databases">
        <title>Complete genome sequence of a multi-drug resistant Klebsiella pneumoniae.</title>
        <authorList>
            <person name="Hua X."/>
            <person name="Chen Q."/>
            <person name="Li X."/>
            <person name="Feng Y."/>
            <person name="Ruan Z."/>
            <person name="Yu Y."/>
        </authorList>
    </citation>
    <scope>NUCLEOTIDE SEQUENCE [LARGE SCALE GENOMIC DNA]</scope>
    <source>
        <strain evidence="3">5.12</strain>
    </source>
</reference>
<dbReference type="Proteomes" id="UP000219285">
    <property type="component" value="Chromosome"/>
</dbReference>
<evidence type="ECO:0000259" key="1">
    <source>
        <dbReference type="Pfam" id="PF07866"/>
    </source>
</evidence>